<organism evidence="1 2">
    <name type="scientific">Thioflavicoccus mobilis 8321</name>
    <dbReference type="NCBI Taxonomy" id="765912"/>
    <lineage>
        <taxon>Bacteria</taxon>
        <taxon>Pseudomonadati</taxon>
        <taxon>Pseudomonadota</taxon>
        <taxon>Gammaproteobacteria</taxon>
        <taxon>Chromatiales</taxon>
        <taxon>Chromatiaceae</taxon>
        <taxon>Thioflavicoccus</taxon>
    </lineage>
</organism>
<accession>L0H085</accession>
<name>L0H085_9GAMM</name>
<dbReference type="HOGENOM" id="CLU_2120011_0_0_6"/>
<dbReference type="OrthoDB" id="278946at2"/>
<dbReference type="KEGG" id="tmb:Thimo_3776"/>
<sequence>MTEGPLHAKLDPQRFPNMSLPMAAILGFVLERQYTTPALADVQVTPDGHVLGWPSEEECVGHSMHLGVEADLRANLSRLGMAAGLDQQEWTLFAAMVRSQLGIELGELAGKGGS</sequence>
<evidence type="ECO:0000313" key="2">
    <source>
        <dbReference type="Proteomes" id="UP000010816"/>
    </source>
</evidence>
<keyword evidence="2" id="KW-1185">Reference proteome</keyword>
<geneLocation type="plasmid" evidence="1 2">
    <name>pTHIMO01</name>
</geneLocation>
<evidence type="ECO:0000313" key="1">
    <source>
        <dbReference type="EMBL" id="AGA92428.1"/>
    </source>
</evidence>
<reference evidence="1 2" key="1">
    <citation type="submission" date="2011-09" db="EMBL/GenBank/DDBJ databases">
        <title>Complete sequence of plasmid of Thioflavicoccus mobilis 8321.</title>
        <authorList>
            <consortium name="US DOE Joint Genome Institute"/>
            <person name="Lucas S."/>
            <person name="Han J."/>
            <person name="Lapidus A."/>
            <person name="Cheng J.-F."/>
            <person name="Goodwin L."/>
            <person name="Pitluck S."/>
            <person name="Peters L."/>
            <person name="Ovchinnikova G."/>
            <person name="Lu M."/>
            <person name="Detter J.C."/>
            <person name="Han C."/>
            <person name="Tapia R."/>
            <person name="Land M."/>
            <person name="Hauser L."/>
            <person name="Kyrpides N."/>
            <person name="Ivanova N."/>
            <person name="Pagani I."/>
            <person name="Vogl K."/>
            <person name="Liu Z."/>
            <person name="Imhoff J."/>
            <person name="Thiel V."/>
            <person name="Frigaard N.-U."/>
            <person name="Bryant D."/>
            <person name="Woyke T."/>
        </authorList>
    </citation>
    <scope>NUCLEOTIDE SEQUENCE [LARGE SCALE GENOMIC DNA]</scope>
    <source>
        <strain evidence="1 2">8321</strain>
        <plasmid evidence="2">Plasmid pTHIMO01</plasmid>
    </source>
</reference>
<dbReference type="AlphaFoldDB" id="L0H085"/>
<dbReference type="RefSeq" id="WP_015282544.1">
    <property type="nucleotide sequence ID" value="NC_019941.1"/>
</dbReference>
<dbReference type="EMBL" id="CP003052">
    <property type="protein sequence ID" value="AGA92428.1"/>
    <property type="molecule type" value="Genomic_DNA"/>
</dbReference>
<gene>
    <name evidence="1" type="ORF">Thimo_3776</name>
</gene>
<keyword evidence="1" id="KW-0614">Plasmid</keyword>
<dbReference type="Proteomes" id="UP000010816">
    <property type="component" value="Plasmid pTHIMO01"/>
</dbReference>
<protein>
    <submittedName>
        <fullName evidence="1">Uncharacterized protein</fullName>
    </submittedName>
</protein>
<proteinExistence type="predicted"/>